<evidence type="ECO:0000256" key="2">
    <source>
        <dbReference type="ARBA" id="ARBA00011901"/>
    </source>
</evidence>
<dbReference type="PATRIC" id="fig|28128.5.peg.82"/>
<evidence type="ECO:0000313" key="6">
    <source>
        <dbReference type="Proteomes" id="UP000070533"/>
    </source>
</evidence>
<feature type="domain" description="MurNAc-LAA" evidence="4">
    <location>
        <begin position="88"/>
        <end position="247"/>
    </location>
</feature>
<dbReference type="GO" id="GO:0008745">
    <property type="term" value="F:N-acetylmuramoyl-L-alanine amidase activity"/>
    <property type="evidence" value="ECO:0007669"/>
    <property type="project" value="UniProtKB-EC"/>
</dbReference>
<gene>
    <name evidence="5" type="ORF">HMPREF3226_00082</name>
</gene>
<protein>
    <recommendedName>
        <fullName evidence="2">N-acetylmuramoyl-L-alanine amidase</fullName>
        <ecNumber evidence="2">3.5.1.28</ecNumber>
    </recommendedName>
</protein>
<name>A0A133QQF1_9BACT</name>
<dbReference type="GO" id="GO:0009253">
    <property type="term" value="P:peptidoglycan catabolic process"/>
    <property type="evidence" value="ECO:0007669"/>
    <property type="project" value="InterPro"/>
</dbReference>
<dbReference type="STRING" id="28128.HMPREF3226_00082"/>
<dbReference type="Pfam" id="PF01520">
    <property type="entry name" value="Amidase_3"/>
    <property type="match status" value="1"/>
</dbReference>
<keyword evidence="6" id="KW-1185">Reference proteome</keyword>
<dbReference type="Proteomes" id="UP000070533">
    <property type="component" value="Unassembled WGS sequence"/>
</dbReference>
<dbReference type="CDD" id="cd02696">
    <property type="entry name" value="MurNAc-LAA"/>
    <property type="match status" value="1"/>
</dbReference>
<evidence type="ECO:0000259" key="4">
    <source>
        <dbReference type="SMART" id="SM00646"/>
    </source>
</evidence>
<dbReference type="PANTHER" id="PTHR30404:SF0">
    <property type="entry name" value="N-ACETYLMURAMOYL-L-ALANINE AMIDASE AMIC"/>
    <property type="match status" value="1"/>
</dbReference>
<sequence>MINKISFLLVLNFFCVLTTVGAKEKFTLVIDAGHGGHDSGAIGALSKEKDINLNIALAFGKLVEQNLHDVRVIYTRKSDVFISLKGRADIANRAKADLFVSIHTNSVPSGHSAMGFQVYTLGMHRAKDNLDVAMRENSVISLEKNYKQTYQGFDPRSSESYIMFEFLQTANMEKSVKLASLIQRSVCSIANRLDKGVHQAGFLVLRETSMPSCLIELGFITSAEEERFLNSSYGISMMARGIYEAFVEYKNIYDDKIVIPYRPVDDKKIAFDKVVSLIPKQEKKPLGKPKMVQSKPVSKVSVAKTIASSRGKKAIKDDSGLNRPIFKLQVFALNRQLPTGSEHFKGHDDITCFLEGDLYKYTIGSSADYNDIMRLKNKLKEDFPQAFIIAFKNGQRINTSLAIGEYVKNKNKNQ</sequence>
<dbReference type="OrthoDB" id="9806267at2"/>
<dbReference type="FunFam" id="3.40.630.40:FF:000005">
    <property type="entry name" value="N-acetylmuramoyl-L-alanine amidase (AmiA)"/>
    <property type="match status" value="1"/>
</dbReference>
<evidence type="ECO:0000256" key="3">
    <source>
        <dbReference type="ARBA" id="ARBA00022801"/>
    </source>
</evidence>
<dbReference type="SUPFAM" id="SSF53187">
    <property type="entry name" value="Zn-dependent exopeptidases"/>
    <property type="match status" value="1"/>
</dbReference>
<dbReference type="eggNOG" id="COG0860">
    <property type="taxonomic scope" value="Bacteria"/>
</dbReference>
<evidence type="ECO:0000313" key="5">
    <source>
        <dbReference type="EMBL" id="KXA45115.1"/>
    </source>
</evidence>
<dbReference type="EC" id="3.5.1.28" evidence="2"/>
<dbReference type="InterPro" id="IPR050695">
    <property type="entry name" value="N-acetylmuramoyl_amidase_3"/>
</dbReference>
<accession>A0A133QQF1</accession>
<comment type="catalytic activity">
    <reaction evidence="1">
        <text>Hydrolyzes the link between N-acetylmuramoyl residues and L-amino acid residues in certain cell-wall glycopeptides.</text>
        <dbReference type="EC" id="3.5.1.28"/>
    </reaction>
</comment>
<dbReference type="InterPro" id="IPR002508">
    <property type="entry name" value="MurNAc-LAA_cat"/>
</dbReference>
<dbReference type="AlphaFoldDB" id="A0A133QQF1"/>
<dbReference type="RefSeq" id="WP_060939950.1">
    <property type="nucleotide sequence ID" value="NZ_CP118020.1"/>
</dbReference>
<reference evidence="6" key="1">
    <citation type="submission" date="2016-01" db="EMBL/GenBank/DDBJ databases">
        <authorList>
            <person name="Mitreva M."/>
            <person name="Pepin K.H."/>
            <person name="Mihindukulasuriya K.A."/>
            <person name="Fulton R."/>
            <person name="Fronick C."/>
            <person name="O'Laughlin M."/>
            <person name="Miner T."/>
            <person name="Herter B."/>
            <person name="Rosa B.A."/>
            <person name="Cordes M."/>
            <person name="Tomlinson C."/>
            <person name="Wollam A."/>
            <person name="Palsikar V.B."/>
            <person name="Mardis E.R."/>
            <person name="Wilson R.K."/>
        </authorList>
    </citation>
    <scope>NUCLEOTIDE SEQUENCE [LARGE SCALE GENOMIC DNA]</scope>
    <source>
        <strain evidence="6">MJR7716</strain>
    </source>
</reference>
<dbReference type="PANTHER" id="PTHR30404">
    <property type="entry name" value="N-ACETYLMURAMOYL-L-ALANINE AMIDASE"/>
    <property type="match status" value="1"/>
</dbReference>
<keyword evidence="3" id="KW-0378">Hydrolase</keyword>
<proteinExistence type="predicted"/>
<dbReference type="GO" id="GO:0030288">
    <property type="term" value="C:outer membrane-bounded periplasmic space"/>
    <property type="evidence" value="ECO:0007669"/>
    <property type="project" value="TreeGrafter"/>
</dbReference>
<organism evidence="5 6">
    <name type="scientific">Prevotella corporis</name>
    <dbReference type="NCBI Taxonomy" id="28128"/>
    <lineage>
        <taxon>Bacteria</taxon>
        <taxon>Pseudomonadati</taxon>
        <taxon>Bacteroidota</taxon>
        <taxon>Bacteroidia</taxon>
        <taxon>Bacteroidales</taxon>
        <taxon>Prevotellaceae</taxon>
        <taxon>Prevotella</taxon>
    </lineage>
</organism>
<dbReference type="SMART" id="SM00646">
    <property type="entry name" value="Ami_3"/>
    <property type="match status" value="1"/>
</dbReference>
<dbReference type="EMBL" id="LRQG01000002">
    <property type="protein sequence ID" value="KXA45115.1"/>
    <property type="molecule type" value="Genomic_DNA"/>
</dbReference>
<dbReference type="Gene3D" id="3.40.630.40">
    <property type="entry name" value="Zn-dependent exopeptidases"/>
    <property type="match status" value="1"/>
</dbReference>
<comment type="caution">
    <text evidence="5">The sequence shown here is derived from an EMBL/GenBank/DDBJ whole genome shotgun (WGS) entry which is preliminary data.</text>
</comment>
<evidence type="ECO:0000256" key="1">
    <source>
        <dbReference type="ARBA" id="ARBA00001561"/>
    </source>
</evidence>